<evidence type="ECO:0000313" key="4">
    <source>
        <dbReference type="Proteomes" id="UP001162060"/>
    </source>
</evidence>
<feature type="region of interest" description="Disordered" evidence="2">
    <location>
        <begin position="1"/>
        <end position="22"/>
    </location>
</feature>
<evidence type="ECO:0000313" key="3">
    <source>
        <dbReference type="EMBL" id="CAK7937542.1"/>
    </source>
</evidence>
<evidence type="ECO:0000256" key="2">
    <source>
        <dbReference type="SAM" id="MobiDB-lite"/>
    </source>
</evidence>
<organism evidence="3 4">
    <name type="scientific">Peronospora matthiolae</name>
    <dbReference type="NCBI Taxonomy" id="2874970"/>
    <lineage>
        <taxon>Eukaryota</taxon>
        <taxon>Sar</taxon>
        <taxon>Stramenopiles</taxon>
        <taxon>Oomycota</taxon>
        <taxon>Peronosporomycetes</taxon>
        <taxon>Peronosporales</taxon>
        <taxon>Peronosporaceae</taxon>
        <taxon>Peronospora</taxon>
    </lineage>
</organism>
<dbReference type="AlphaFoldDB" id="A0AAV1UTZ1"/>
<evidence type="ECO:0000256" key="1">
    <source>
        <dbReference type="SAM" id="Coils"/>
    </source>
</evidence>
<feature type="compositionally biased region" description="Polar residues" evidence="2">
    <location>
        <begin position="1"/>
        <end position="10"/>
    </location>
</feature>
<gene>
    <name evidence="3" type="ORF">PM001_LOCUS22692</name>
</gene>
<dbReference type="Proteomes" id="UP001162060">
    <property type="component" value="Unassembled WGS sequence"/>
</dbReference>
<protein>
    <submittedName>
        <fullName evidence="3">Uncharacterized protein</fullName>
    </submittedName>
</protein>
<keyword evidence="1" id="KW-0175">Coiled coil</keyword>
<proteinExistence type="predicted"/>
<sequence>MSKVPTTASFTKAARHEEKRKHFAATCASLSKQHHEMVARRENIERKTEELEKLQHEKLQSLKKSERVCETTHEAREGATESGCLSSRG</sequence>
<feature type="coiled-coil region" evidence="1">
    <location>
        <begin position="34"/>
        <end position="64"/>
    </location>
</feature>
<name>A0AAV1UTZ1_9STRA</name>
<accession>A0AAV1UTZ1</accession>
<dbReference type="EMBL" id="CAKLBY020000227">
    <property type="protein sequence ID" value="CAK7937542.1"/>
    <property type="molecule type" value="Genomic_DNA"/>
</dbReference>
<reference evidence="3" key="1">
    <citation type="submission" date="2024-01" db="EMBL/GenBank/DDBJ databases">
        <authorList>
            <person name="Webb A."/>
        </authorList>
    </citation>
    <scope>NUCLEOTIDE SEQUENCE</scope>
    <source>
        <strain evidence="3">Pm1</strain>
    </source>
</reference>
<comment type="caution">
    <text evidence="3">The sequence shown here is derived from an EMBL/GenBank/DDBJ whole genome shotgun (WGS) entry which is preliminary data.</text>
</comment>